<dbReference type="Gene3D" id="1.10.287.110">
    <property type="entry name" value="DnaJ domain"/>
    <property type="match status" value="1"/>
</dbReference>
<name>A0ABU5DNZ9_9BURK</name>
<organism evidence="2 3">
    <name type="scientific">Roseateles agri</name>
    <dbReference type="NCBI Taxonomy" id="3098619"/>
    <lineage>
        <taxon>Bacteria</taxon>
        <taxon>Pseudomonadati</taxon>
        <taxon>Pseudomonadota</taxon>
        <taxon>Betaproteobacteria</taxon>
        <taxon>Burkholderiales</taxon>
        <taxon>Sphaerotilaceae</taxon>
        <taxon>Roseateles</taxon>
    </lineage>
</organism>
<gene>
    <name evidence="2" type="ORF">SNE35_21050</name>
</gene>
<proteinExistence type="predicted"/>
<keyword evidence="3" id="KW-1185">Reference proteome</keyword>
<evidence type="ECO:0000313" key="3">
    <source>
        <dbReference type="Proteomes" id="UP001285263"/>
    </source>
</evidence>
<dbReference type="EMBL" id="JAXCLA010000007">
    <property type="protein sequence ID" value="MDY0747014.1"/>
    <property type="molecule type" value="Genomic_DNA"/>
</dbReference>
<dbReference type="InterPro" id="IPR036869">
    <property type="entry name" value="J_dom_sf"/>
</dbReference>
<dbReference type="SUPFAM" id="SSF46565">
    <property type="entry name" value="Chaperone J-domain"/>
    <property type="match status" value="1"/>
</dbReference>
<dbReference type="RefSeq" id="WP_320424983.1">
    <property type="nucleotide sequence ID" value="NZ_JAXCLA010000007.1"/>
</dbReference>
<feature type="region of interest" description="Disordered" evidence="1">
    <location>
        <begin position="96"/>
        <end position="120"/>
    </location>
</feature>
<sequence>MDGSGANNAITRHDFEQRRNALAALQRHLLAQEAEFTALREEIQRFIDRYVGQLAPLYMELDALQSQLHRTTSELAEGLRRSGIDARIPRAPKATDIAPLPRLPAGAPQPSEPPGGVIELGPPPLKTLYRRAAKRLHPDLAADERSRREREQQMMAANQAYAHGDRAELERLLLAAGEDPVKVRGGNADAIRHWLIRSEFAAQGRLRVVQAHLALLNLHPMRELGHAIVRAEARGLDPLDVMASRLRSQIAERRQQVYIGQRLQPESDLARQFLHELERRADGYPIH</sequence>
<reference evidence="2 3" key="1">
    <citation type="submission" date="2023-11" db="EMBL/GenBank/DDBJ databases">
        <title>Paucibacter sp. nov., isolated from fresh soil in Korea.</title>
        <authorList>
            <person name="Le N.T.T."/>
        </authorList>
    </citation>
    <scope>NUCLEOTIDE SEQUENCE [LARGE SCALE GENOMIC DNA]</scope>
    <source>
        <strain evidence="2 3">R3-3</strain>
    </source>
</reference>
<protein>
    <submittedName>
        <fullName evidence="2">J domain-containing protein</fullName>
    </submittedName>
</protein>
<evidence type="ECO:0000256" key="1">
    <source>
        <dbReference type="SAM" id="MobiDB-lite"/>
    </source>
</evidence>
<evidence type="ECO:0000313" key="2">
    <source>
        <dbReference type="EMBL" id="MDY0747014.1"/>
    </source>
</evidence>
<comment type="caution">
    <text evidence="2">The sequence shown here is derived from an EMBL/GenBank/DDBJ whole genome shotgun (WGS) entry which is preliminary data.</text>
</comment>
<accession>A0ABU5DNZ9</accession>
<dbReference type="Proteomes" id="UP001285263">
    <property type="component" value="Unassembled WGS sequence"/>
</dbReference>